<evidence type="ECO:0000256" key="8">
    <source>
        <dbReference type="ARBA" id="ARBA00022692"/>
    </source>
</evidence>
<evidence type="ECO:0000256" key="4">
    <source>
        <dbReference type="ARBA" id="ARBA00005420"/>
    </source>
</evidence>
<evidence type="ECO:0000256" key="16">
    <source>
        <dbReference type="RuleBase" id="RU367023"/>
    </source>
</evidence>
<dbReference type="GO" id="GO:0019432">
    <property type="term" value="P:triglyceride biosynthetic process"/>
    <property type="evidence" value="ECO:0007669"/>
    <property type="project" value="UniProtKB-UniRule"/>
</dbReference>
<dbReference type="GO" id="GO:0005789">
    <property type="term" value="C:endoplasmic reticulum membrane"/>
    <property type="evidence" value="ECO:0007669"/>
    <property type="project" value="UniProtKB-SubCell"/>
</dbReference>
<comment type="function">
    <text evidence="16">Catalyzes the terminal and only committed step in triacylglycerol synthesis by using diacylglycerol and fatty acyl CoA as substrates.</text>
</comment>
<gene>
    <name evidence="17" type="primary">DGA1_2</name>
    <name evidence="17" type="ORF">EC973_006910</name>
</gene>
<evidence type="ECO:0000256" key="2">
    <source>
        <dbReference type="ARBA" id="ARBA00004771"/>
    </source>
</evidence>
<comment type="pathway">
    <text evidence="3">Lipid metabolism.</text>
</comment>
<dbReference type="OrthoDB" id="264532at2759"/>
<dbReference type="EC" id="2.3.1.20" evidence="5 16"/>
<comment type="caution">
    <text evidence="16">Lacks conserved residue(s) required for the propagation of feature annotation.</text>
</comment>
<keyword evidence="18" id="KW-1185">Reference proteome</keyword>
<organism evidence="17 18">
    <name type="scientific">Apophysomyces ossiformis</name>
    <dbReference type="NCBI Taxonomy" id="679940"/>
    <lineage>
        <taxon>Eukaryota</taxon>
        <taxon>Fungi</taxon>
        <taxon>Fungi incertae sedis</taxon>
        <taxon>Mucoromycota</taxon>
        <taxon>Mucoromycotina</taxon>
        <taxon>Mucoromycetes</taxon>
        <taxon>Mucorales</taxon>
        <taxon>Mucorineae</taxon>
        <taxon>Mucoraceae</taxon>
        <taxon>Apophysomyces</taxon>
    </lineage>
</organism>
<evidence type="ECO:0000256" key="7">
    <source>
        <dbReference type="ARBA" id="ARBA00022679"/>
    </source>
</evidence>
<evidence type="ECO:0000256" key="1">
    <source>
        <dbReference type="ARBA" id="ARBA00004477"/>
    </source>
</evidence>
<evidence type="ECO:0000256" key="10">
    <source>
        <dbReference type="ARBA" id="ARBA00022824"/>
    </source>
</evidence>
<dbReference type="InterPro" id="IPR007130">
    <property type="entry name" value="DAGAT"/>
</dbReference>
<evidence type="ECO:0000256" key="14">
    <source>
        <dbReference type="ARBA" id="ARBA00023315"/>
    </source>
</evidence>
<comment type="pathway">
    <text evidence="2 16">Glycerolipid metabolism; triacylglycerol biosynthesis.</text>
</comment>
<evidence type="ECO:0000256" key="6">
    <source>
        <dbReference type="ARBA" id="ARBA00022516"/>
    </source>
</evidence>
<keyword evidence="10 16" id="KW-0256">Endoplasmic reticulum</keyword>
<comment type="subcellular location">
    <subcellularLocation>
        <location evidence="1 16">Endoplasmic reticulum membrane</location>
        <topology evidence="1 16">Multi-pass membrane protein</topology>
    </subcellularLocation>
</comment>
<protein>
    <recommendedName>
        <fullName evidence="5 16">Diacylglycerol O-acyltransferase</fullName>
        <ecNumber evidence="5 16">2.3.1.20</ecNumber>
    </recommendedName>
</protein>
<dbReference type="AlphaFoldDB" id="A0A8H7BMW4"/>
<dbReference type="UniPathway" id="UPA00282"/>
<evidence type="ECO:0000256" key="9">
    <source>
        <dbReference type="ARBA" id="ARBA00022798"/>
    </source>
</evidence>
<dbReference type="GO" id="GO:0006071">
    <property type="term" value="P:glycerol metabolic process"/>
    <property type="evidence" value="ECO:0007669"/>
    <property type="project" value="UniProtKB-UniRule"/>
</dbReference>
<evidence type="ECO:0000256" key="13">
    <source>
        <dbReference type="ARBA" id="ARBA00023136"/>
    </source>
</evidence>
<keyword evidence="11 16" id="KW-1133">Transmembrane helix</keyword>
<dbReference type="PANTHER" id="PTHR12317:SF0">
    <property type="entry name" value="ACYLTRANSFERASE"/>
    <property type="match status" value="1"/>
</dbReference>
<dbReference type="Pfam" id="PF03982">
    <property type="entry name" value="DAGAT"/>
    <property type="match status" value="1"/>
</dbReference>
<evidence type="ECO:0000256" key="11">
    <source>
        <dbReference type="ARBA" id="ARBA00022989"/>
    </source>
</evidence>
<dbReference type="GO" id="GO:0004144">
    <property type="term" value="F:diacylglycerol O-acyltransferase activity"/>
    <property type="evidence" value="ECO:0007669"/>
    <property type="project" value="UniProtKB-UniRule"/>
</dbReference>
<keyword evidence="12 16" id="KW-0443">Lipid metabolism</keyword>
<evidence type="ECO:0000313" key="18">
    <source>
        <dbReference type="Proteomes" id="UP000605846"/>
    </source>
</evidence>
<keyword evidence="14 16" id="KW-0012">Acyltransferase</keyword>
<keyword evidence="7 17" id="KW-0808">Transferase</keyword>
<comment type="caution">
    <text evidence="17">The sequence shown here is derived from an EMBL/GenBank/DDBJ whole genome shotgun (WGS) entry which is preliminary data.</text>
</comment>
<evidence type="ECO:0000256" key="15">
    <source>
        <dbReference type="ARBA" id="ARBA00048109"/>
    </source>
</evidence>
<dbReference type="PANTHER" id="PTHR12317">
    <property type="entry name" value="DIACYLGLYCEROL O-ACYLTRANSFERASE"/>
    <property type="match status" value="1"/>
</dbReference>
<dbReference type="EMBL" id="JABAYA010000047">
    <property type="protein sequence ID" value="KAF7727911.1"/>
    <property type="molecule type" value="Genomic_DNA"/>
</dbReference>
<reference evidence="17" key="1">
    <citation type="submission" date="2020-01" db="EMBL/GenBank/DDBJ databases">
        <title>Genome Sequencing of Three Apophysomyces-Like Fungal Strains Confirms a Novel Fungal Genus in the Mucoromycota with divergent Burkholderia-like Endosymbiotic Bacteria.</title>
        <authorList>
            <person name="Stajich J.E."/>
            <person name="Macias A.M."/>
            <person name="Carter-House D."/>
            <person name="Lovett B."/>
            <person name="Kasson L.R."/>
            <person name="Berry K."/>
            <person name="Grigoriev I."/>
            <person name="Chang Y."/>
            <person name="Spatafora J."/>
            <person name="Kasson M.T."/>
        </authorList>
    </citation>
    <scope>NUCLEOTIDE SEQUENCE</scope>
    <source>
        <strain evidence="17">NRRL A-21654</strain>
    </source>
</reference>
<keyword evidence="9" id="KW-0319">Glycerol metabolism</keyword>
<dbReference type="Proteomes" id="UP000605846">
    <property type="component" value="Unassembled WGS sequence"/>
</dbReference>
<comment type="catalytic activity">
    <reaction evidence="15 16">
        <text>an acyl-CoA + a 1,2-diacyl-sn-glycerol = a triacyl-sn-glycerol + CoA</text>
        <dbReference type="Rhea" id="RHEA:10868"/>
        <dbReference type="ChEBI" id="CHEBI:17815"/>
        <dbReference type="ChEBI" id="CHEBI:57287"/>
        <dbReference type="ChEBI" id="CHEBI:58342"/>
        <dbReference type="ChEBI" id="CHEBI:64615"/>
        <dbReference type="EC" id="2.3.1.20"/>
    </reaction>
</comment>
<accession>A0A8H7BMW4</accession>
<name>A0A8H7BMW4_9FUNG</name>
<evidence type="ECO:0000256" key="5">
    <source>
        <dbReference type="ARBA" id="ARBA00013244"/>
    </source>
</evidence>
<keyword evidence="6 16" id="KW-0444">Lipid biosynthesis</keyword>
<feature type="transmembrane region" description="Helical" evidence="16">
    <location>
        <begin position="49"/>
        <end position="74"/>
    </location>
</feature>
<proteinExistence type="inferred from homology"/>
<evidence type="ECO:0000256" key="3">
    <source>
        <dbReference type="ARBA" id="ARBA00005189"/>
    </source>
</evidence>
<keyword evidence="8 16" id="KW-0812">Transmembrane</keyword>
<evidence type="ECO:0000313" key="17">
    <source>
        <dbReference type="EMBL" id="KAF7727911.1"/>
    </source>
</evidence>
<sequence length="350" mass="39730">MSVDLPKLRHLKTKSKQSDPLIAPLNVPLTRRLQTLAVIVWGIEPSFLVTVFLLLCTIPALWPILIVYVVWVAFDNAPENGGRRVQWVREWRLWRYFAGYFPAEIIKEGDLDANKNYIFACHPHGIIAVSSILTFATEALGFSKLYPGIVPSLLTVANNFRLPFHRDYLLAMGMCNVSRESCKTILRSGPGRSIAIVVGGATESLNSRPGSMNLVLRKRFGFVKVAVETGASLVPVLAFGEHQLFDQLRNDAGTWVHRFQKRTQQIFGWTMPFFHGRGVFNYDIGIMPYRRPLHVVIGEAIDPPIDAAERNKEEVIQDLHARYVESLLALYDKYKDVYDTDRIKELSFVD</sequence>
<evidence type="ECO:0000256" key="12">
    <source>
        <dbReference type="ARBA" id="ARBA00023098"/>
    </source>
</evidence>
<comment type="similarity">
    <text evidence="4 16">Belongs to the diacylglycerol acyltransferase family.</text>
</comment>
<dbReference type="CDD" id="cd07987">
    <property type="entry name" value="LPLAT_MGAT-like"/>
    <property type="match status" value="1"/>
</dbReference>
<keyword evidence="13 16" id="KW-0472">Membrane</keyword>